<dbReference type="EMBL" id="JACMSC010000005">
    <property type="protein sequence ID" value="KAG6523032.1"/>
    <property type="molecule type" value="Genomic_DNA"/>
</dbReference>
<dbReference type="InterPro" id="IPR029063">
    <property type="entry name" value="SAM-dependent_MTases_sf"/>
</dbReference>
<dbReference type="PROSITE" id="PS51683">
    <property type="entry name" value="SAM_OMT_II"/>
    <property type="match status" value="1"/>
</dbReference>
<protein>
    <recommendedName>
        <fullName evidence="5">O-methyltransferase C-terminal domain-containing protein</fullName>
    </recommendedName>
</protein>
<reference evidence="6 7" key="1">
    <citation type="submission" date="2020-08" db="EMBL/GenBank/DDBJ databases">
        <title>Plant Genome Project.</title>
        <authorList>
            <person name="Zhang R.-G."/>
        </authorList>
    </citation>
    <scope>NUCLEOTIDE SEQUENCE [LARGE SCALE GENOMIC DNA]</scope>
    <source>
        <tissue evidence="6">Rhizome</tissue>
    </source>
</reference>
<comment type="caution">
    <text evidence="6">The sequence shown here is derived from an EMBL/GenBank/DDBJ whole genome shotgun (WGS) entry which is preliminary data.</text>
</comment>
<dbReference type="InterPro" id="IPR001077">
    <property type="entry name" value="COMT_C"/>
</dbReference>
<sequence length="102" mass="11704">MLFSHPHEDNCKFVELISQWILHDWGDEECVKTLKNCRKALPENGRAMVVECLLPAIPEQTAQARAVLQIDLDMMGAAWEERSDPRRSSKENQLQSTQEHAC</sequence>
<dbReference type="PANTHER" id="PTHR11746">
    <property type="entry name" value="O-METHYLTRANSFERASE"/>
    <property type="match status" value="1"/>
</dbReference>
<dbReference type="Gene3D" id="3.40.50.150">
    <property type="entry name" value="Vaccinia Virus protein VP39"/>
    <property type="match status" value="1"/>
</dbReference>
<dbReference type="InterPro" id="IPR016461">
    <property type="entry name" value="COMT-like"/>
</dbReference>
<evidence type="ECO:0000256" key="1">
    <source>
        <dbReference type="ARBA" id="ARBA00022603"/>
    </source>
</evidence>
<feature type="domain" description="O-methyltransferase C-terminal" evidence="5">
    <location>
        <begin position="17"/>
        <end position="77"/>
    </location>
</feature>
<dbReference type="Pfam" id="PF00891">
    <property type="entry name" value="Methyltransf_2"/>
    <property type="match status" value="1"/>
</dbReference>
<keyword evidence="2" id="KW-0808">Transferase</keyword>
<gene>
    <name evidence="6" type="ORF">ZIOFF_020191</name>
</gene>
<dbReference type="Proteomes" id="UP000734854">
    <property type="component" value="Unassembled WGS sequence"/>
</dbReference>
<dbReference type="AlphaFoldDB" id="A0A8J5LC46"/>
<evidence type="ECO:0000256" key="2">
    <source>
        <dbReference type="ARBA" id="ARBA00022679"/>
    </source>
</evidence>
<accession>A0A8J5LC46</accession>
<feature type="compositionally biased region" description="Polar residues" evidence="4">
    <location>
        <begin position="91"/>
        <end position="102"/>
    </location>
</feature>
<evidence type="ECO:0000259" key="5">
    <source>
        <dbReference type="Pfam" id="PF00891"/>
    </source>
</evidence>
<feature type="region of interest" description="Disordered" evidence="4">
    <location>
        <begin position="80"/>
        <end position="102"/>
    </location>
</feature>
<organism evidence="6 7">
    <name type="scientific">Zingiber officinale</name>
    <name type="common">Ginger</name>
    <name type="synonym">Amomum zingiber</name>
    <dbReference type="NCBI Taxonomy" id="94328"/>
    <lineage>
        <taxon>Eukaryota</taxon>
        <taxon>Viridiplantae</taxon>
        <taxon>Streptophyta</taxon>
        <taxon>Embryophyta</taxon>
        <taxon>Tracheophyta</taxon>
        <taxon>Spermatophyta</taxon>
        <taxon>Magnoliopsida</taxon>
        <taxon>Liliopsida</taxon>
        <taxon>Zingiberales</taxon>
        <taxon>Zingiberaceae</taxon>
        <taxon>Zingiber</taxon>
    </lineage>
</organism>
<keyword evidence="1" id="KW-0489">Methyltransferase</keyword>
<feature type="compositionally biased region" description="Basic and acidic residues" evidence="4">
    <location>
        <begin position="80"/>
        <end position="90"/>
    </location>
</feature>
<proteinExistence type="predicted"/>
<evidence type="ECO:0000313" key="6">
    <source>
        <dbReference type="EMBL" id="KAG6523032.1"/>
    </source>
</evidence>
<keyword evidence="7" id="KW-1185">Reference proteome</keyword>
<evidence type="ECO:0000256" key="4">
    <source>
        <dbReference type="SAM" id="MobiDB-lite"/>
    </source>
</evidence>
<keyword evidence="3" id="KW-0949">S-adenosyl-L-methionine</keyword>
<evidence type="ECO:0000256" key="3">
    <source>
        <dbReference type="ARBA" id="ARBA00022691"/>
    </source>
</evidence>
<dbReference type="GO" id="GO:0032259">
    <property type="term" value="P:methylation"/>
    <property type="evidence" value="ECO:0007669"/>
    <property type="project" value="UniProtKB-KW"/>
</dbReference>
<dbReference type="GO" id="GO:0008171">
    <property type="term" value="F:O-methyltransferase activity"/>
    <property type="evidence" value="ECO:0007669"/>
    <property type="project" value="InterPro"/>
</dbReference>
<evidence type="ECO:0000313" key="7">
    <source>
        <dbReference type="Proteomes" id="UP000734854"/>
    </source>
</evidence>
<name>A0A8J5LC46_ZINOF</name>
<dbReference type="SUPFAM" id="SSF53335">
    <property type="entry name" value="S-adenosyl-L-methionine-dependent methyltransferases"/>
    <property type="match status" value="1"/>
</dbReference>